<reference evidence="3 4" key="1">
    <citation type="journal article" date="2021" name="Nat. Commun.">
        <title>Genetic determinants of endophytism in the Arabidopsis root mycobiome.</title>
        <authorList>
            <person name="Mesny F."/>
            <person name="Miyauchi S."/>
            <person name="Thiergart T."/>
            <person name="Pickel B."/>
            <person name="Atanasova L."/>
            <person name="Karlsson M."/>
            <person name="Huettel B."/>
            <person name="Barry K.W."/>
            <person name="Haridas S."/>
            <person name="Chen C."/>
            <person name="Bauer D."/>
            <person name="Andreopoulos W."/>
            <person name="Pangilinan J."/>
            <person name="LaButti K."/>
            <person name="Riley R."/>
            <person name="Lipzen A."/>
            <person name="Clum A."/>
            <person name="Drula E."/>
            <person name="Henrissat B."/>
            <person name="Kohler A."/>
            <person name="Grigoriev I.V."/>
            <person name="Martin F.M."/>
            <person name="Hacquard S."/>
        </authorList>
    </citation>
    <scope>NUCLEOTIDE SEQUENCE [LARGE SCALE GENOMIC DNA]</scope>
    <source>
        <strain evidence="3 4">MPI-SDFR-AT-0080</strain>
    </source>
</reference>
<sequence>MPCNMETCPPGPPKPFRLLDLPAELRLRVYEHALTAPDRIIRIYYSYQRDRIRPGLALALLRTCRQVYAEARDVLYQENTVFVRADCHLSASPVIPSIHLPPAALPHLRRLFVVLDTTDCVPDAYAHVDFRPFQRMARLQRLRLAVVIQRDQLLHRTLDWSHLLAHVIERVPPRCALEYGSRSIGGGGSKEEEKKKKKTPKTETAVAMAVTRDGRVGGGGGGGGGRGGAEDGAAEEEEEEEGEEEEEVKFTALYCRALPLNRRVCEVPGHALMRTAAYLPADRQGCKSGSDVDWRNDAFGGRACDEVRTW</sequence>
<dbReference type="EMBL" id="JAGTJR010000021">
    <property type="protein sequence ID" value="KAH7044025.1"/>
    <property type="molecule type" value="Genomic_DNA"/>
</dbReference>
<gene>
    <name evidence="3" type="ORF">B0J12DRAFT_760461</name>
</gene>
<feature type="region of interest" description="Disordered" evidence="1">
    <location>
        <begin position="182"/>
        <end position="247"/>
    </location>
</feature>
<dbReference type="PANTHER" id="PTHR42085">
    <property type="entry name" value="F-BOX DOMAIN-CONTAINING PROTEIN"/>
    <property type="match status" value="1"/>
</dbReference>
<feature type="compositionally biased region" description="Acidic residues" evidence="1">
    <location>
        <begin position="232"/>
        <end position="247"/>
    </location>
</feature>
<keyword evidence="4" id="KW-1185">Reference proteome</keyword>
<feature type="domain" description="2EXR" evidence="2">
    <location>
        <begin position="20"/>
        <end position="77"/>
    </location>
</feature>
<name>A0ABQ8G424_9PEZI</name>
<evidence type="ECO:0000313" key="3">
    <source>
        <dbReference type="EMBL" id="KAH7044025.1"/>
    </source>
</evidence>
<evidence type="ECO:0000259" key="2">
    <source>
        <dbReference type="Pfam" id="PF20150"/>
    </source>
</evidence>
<dbReference type="Pfam" id="PF20150">
    <property type="entry name" value="2EXR"/>
    <property type="match status" value="1"/>
</dbReference>
<feature type="compositionally biased region" description="Gly residues" evidence="1">
    <location>
        <begin position="216"/>
        <end position="227"/>
    </location>
</feature>
<comment type="caution">
    <text evidence="3">The sequence shown here is derived from an EMBL/GenBank/DDBJ whole genome shotgun (WGS) entry which is preliminary data.</text>
</comment>
<protein>
    <recommendedName>
        <fullName evidence="2">2EXR domain-containing protein</fullName>
    </recommendedName>
</protein>
<dbReference type="InterPro" id="IPR045518">
    <property type="entry name" value="2EXR"/>
</dbReference>
<organism evidence="3 4">
    <name type="scientific">Macrophomina phaseolina</name>
    <dbReference type="NCBI Taxonomy" id="35725"/>
    <lineage>
        <taxon>Eukaryota</taxon>
        <taxon>Fungi</taxon>
        <taxon>Dikarya</taxon>
        <taxon>Ascomycota</taxon>
        <taxon>Pezizomycotina</taxon>
        <taxon>Dothideomycetes</taxon>
        <taxon>Dothideomycetes incertae sedis</taxon>
        <taxon>Botryosphaeriales</taxon>
        <taxon>Botryosphaeriaceae</taxon>
        <taxon>Macrophomina</taxon>
    </lineage>
</organism>
<proteinExistence type="predicted"/>
<dbReference type="PANTHER" id="PTHR42085:SF2">
    <property type="entry name" value="F-BOX DOMAIN-CONTAINING PROTEIN"/>
    <property type="match status" value="1"/>
</dbReference>
<evidence type="ECO:0000256" key="1">
    <source>
        <dbReference type="SAM" id="MobiDB-lite"/>
    </source>
</evidence>
<evidence type="ECO:0000313" key="4">
    <source>
        <dbReference type="Proteomes" id="UP000774617"/>
    </source>
</evidence>
<dbReference type="Proteomes" id="UP000774617">
    <property type="component" value="Unassembled WGS sequence"/>
</dbReference>
<dbReference type="InterPro" id="IPR038883">
    <property type="entry name" value="AN11006-like"/>
</dbReference>
<accession>A0ABQ8G424</accession>